<comment type="similarity">
    <text evidence="1 3">Belongs to the short-chain dehydrogenases/reductases (SDR) family.</text>
</comment>
<sequence length="278" mass="29556">MSTWFVTGTSRGLGLDLVRQLLERGENVAATTRSAQRLGEALGGSGEWPRLLVLEVDLADEQQVTRAVGATHDRFGGLDVVVNNAGYGFLGAVEEVSDAEVRKMFDVQIFGVWNVLRAVLPAMREAGRGHIVNVSSILGLTAFPGWGLYVAGKYALEGLTESLAAEVAGFGITVNLVEPGYMRTDFLRPVSLGLPSQESTGYPAIREMTQQHLAMPGTQLGDPAKAATAIIEVATRDDAPLHQLLGSDSLGLADARIEALRADVEASRALGVTTDIQD</sequence>
<dbReference type="SUPFAM" id="SSF51735">
    <property type="entry name" value="NAD(P)-binding Rossmann-fold domains"/>
    <property type="match status" value="1"/>
</dbReference>
<evidence type="ECO:0000256" key="2">
    <source>
        <dbReference type="ARBA" id="ARBA00023002"/>
    </source>
</evidence>
<feature type="domain" description="Ketoreductase" evidence="4">
    <location>
        <begin position="2"/>
        <end position="180"/>
    </location>
</feature>
<accession>A0ABP6YYV8</accession>
<dbReference type="InterPro" id="IPR057326">
    <property type="entry name" value="KR_dom"/>
</dbReference>
<name>A0ABP6YYV8_9ACTN</name>
<dbReference type="Gene3D" id="3.40.50.720">
    <property type="entry name" value="NAD(P)-binding Rossmann-like Domain"/>
    <property type="match status" value="1"/>
</dbReference>
<dbReference type="RefSeq" id="WP_231484222.1">
    <property type="nucleotide sequence ID" value="NZ_BAAAZO010000001.1"/>
</dbReference>
<evidence type="ECO:0000259" key="4">
    <source>
        <dbReference type="SMART" id="SM00822"/>
    </source>
</evidence>
<keyword evidence="2" id="KW-0560">Oxidoreductase</keyword>
<protein>
    <submittedName>
        <fullName evidence="5">SDR family NAD(P)-dependent oxidoreductase</fullName>
    </submittedName>
</protein>
<dbReference type="CDD" id="cd05374">
    <property type="entry name" value="17beta-HSD-like_SDR_c"/>
    <property type="match status" value="1"/>
</dbReference>
<evidence type="ECO:0000313" key="5">
    <source>
        <dbReference type="EMBL" id="GAA3594577.1"/>
    </source>
</evidence>
<evidence type="ECO:0000256" key="3">
    <source>
        <dbReference type="RuleBase" id="RU000363"/>
    </source>
</evidence>
<dbReference type="Proteomes" id="UP001501074">
    <property type="component" value="Unassembled WGS sequence"/>
</dbReference>
<dbReference type="PANTHER" id="PTHR43976">
    <property type="entry name" value="SHORT CHAIN DEHYDROGENASE"/>
    <property type="match status" value="1"/>
</dbReference>
<dbReference type="PANTHER" id="PTHR43976:SF16">
    <property type="entry name" value="SHORT-CHAIN DEHYDROGENASE_REDUCTASE FAMILY PROTEIN"/>
    <property type="match status" value="1"/>
</dbReference>
<dbReference type="InterPro" id="IPR020904">
    <property type="entry name" value="Sc_DH/Rdtase_CS"/>
</dbReference>
<dbReference type="InterPro" id="IPR051911">
    <property type="entry name" value="SDR_oxidoreductase"/>
</dbReference>
<organism evidence="5 6">
    <name type="scientific">Kineosporia mesophila</name>
    <dbReference type="NCBI Taxonomy" id="566012"/>
    <lineage>
        <taxon>Bacteria</taxon>
        <taxon>Bacillati</taxon>
        <taxon>Actinomycetota</taxon>
        <taxon>Actinomycetes</taxon>
        <taxon>Kineosporiales</taxon>
        <taxon>Kineosporiaceae</taxon>
        <taxon>Kineosporia</taxon>
    </lineage>
</organism>
<evidence type="ECO:0000256" key="1">
    <source>
        <dbReference type="ARBA" id="ARBA00006484"/>
    </source>
</evidence>
<dbReference type="SMART" id="SM00822">
    <property type="entry name" value="PKS_KR"/>
    <property type="match status" value="1"/>
</dbReference>
<dbReference type="PROSITE" id="PS00061">
    <property type="entry name" value="ADH_SHORT"/>
    <property type="match status" value="1"/>
</dbReference>
<reference evidence="6" key="1">
    <citation type="journal article" date="2019" name="Int. J. Syst. Evol. Microbiol.">
        <title>The Global Catalogue of Microorganisms (GCM) 10K type strain sequencing project: providing services to taxonomists for standard genome sequencing and annotation.</title>
        <authorList>
            <consortium name="The Broad Institute Genomics Platform"/>
            <consortium name="The Broad Institute Genome Sequencing Center for Infectious Disease"/>
            <person name="Wu L."/>
            <person name="Ma J."/>
        </authorList>
    </citation>
    <scope>NUCLEOTIDE SEQUENCE [LARGE SCALE GENOMIC DNA]</scope>
    <source>
        <strain evidence="6">JCM 16902</strain>
    </source>
</reference>
<dbReference type="InterPro" id="IPR036291">
    <property type="entry name" value="NAD(P)-bd_dom_sf"/>
</dbReference>
<comment type="caution">
    <text evidence="5">The sequence shown here is derived from an EMBL/GenBank/DDBJ whole genome shotgun (WGS) entry which is preliminary data.</text>
</comment>
<gene>
    <name evidence="5" type="ORF">GCM10022223_07060</name>
</gene>
<dbReference type="EMBL" id="BAAAZO010000001">
    <property type="protein sequence ID" value="GAA3594577.1"/>
    <property type="molecule type" value="Genomic_DNA"/>
</dbReference>
<dbReference type="PRINTS" id="PR00080">
    <property type="entry name" value="SDRFAMILY"/>
</dbReference>
<keyword evidence="6" id="KW-1185">Reference proteome</keyword>
<dbReference type="Pfam" id="PF00106">
    <property type="entry name" value="adh_short"/>
    <property type="match status" value="1"/>
</dbReference>
<proteinExistence type="inferred from homology"/>
<evidence type="ECO:0000313" key="6">
    <source>
        <dbReference type="Proteomes" id="UP001501074"/>
    </source>
</evidence>
<dbReference type="InterPro" id="IPR002347">
    <property type="entry name" value="SDR_fam"/>
</dbReference>
<dbReference type="PRINTS" id="PR00081">
    <property type="entry name" value="GDHRDH"/>
</dbReference>